<dbReference type="AlphaFoldDB" id="A0A1X6WQA1"/>
<proteinExistence type="inferred from homology"/>
<evidence type="ECO:0000313" key="12">
    <source>
        <dbReference type="Proteomes" id="UP000195918"/>
    </source>
</evidence>
<dbReference type="PANTHER" id="PTHR39453">
    <property type="entry name" value="PHOSPHATE PROPANOYLTRANSFERASE"/>
    <property type="match status" value="1"/>
</dbReference>
<dbReference type="Proteomes" id="UP000195918">
    <property type="component" value="Unassembled WGS sequence"/>
</dbReference>
<evidence type="ECO:0000256" key="7">
    <source>
        <dbReference type="ARBA" id="ARBA00022833"/>
    </source>
</evidence>
<organism evidence="11 12">
    <name type="scientific">Vagococcus fluvialis bH819</name>
    <dbReference type="NCBI Taxonomy" id="1255619"/>
    <lineage>
        <taxon>Bacteria</taxon>
        <taxon>Bacillati</taxon>
        <taxon>Bacillota</taxon>
        <taxon>Bacilli</taxon>
        <taxon>Lactobacillales</taxon>
        <taxon>Enterococcaceae</taxon>
        <taxon>Vagococcus</taxon>
    </lineage>
</organism>
<dbReference type="UniPathway" id="UPA00621"/>
<dbReference type="GO" id="GO:0046872">
    <property type="term" value="F:metal ion binding"/>
    <property type="evidence" value="ECO:0007669"/>
    <property type="project" value="UniProtKB-KW"/>
</dbReference>
<evidence type="ECO:0000256" key="1">
    <source>
        <dbReference type="ARBA" id="ARBA00001947"/>
    </source>
</evidence>
<keyword evidence="12" id="KW-1185">Reference proteome</keyword>
<sequence>MNEVELRALIKKIIEEEMQPKIPVGVSNHHIHLTQSDFETLFPGQEMTVKVPLKQPGEFASNQTVTIVGSKGEISNVRILGPCRKQSQVELSKTEARQIGVNVPIRMSGDLNGTPAVTVKTKDAQVEIQGAIAAKRHIHMSNIDAQMLGVSKGQIVKVSVESEGRRTIFDDVVVRPDPKFVLEMHIDTDEANAANVGKGTVATLVKE</sequence>
<comment type="function">
    <text evidence="10">Involved in 1,2-propanediol (1,2-PD) degradation by catalyzing the conversion of propanoyl-CoA to propanoyl-phosphate.</text>
</comment>
<keyword evidence="5 10" id="KW-0808">Transferase</keyword>
<evidence type="ECO:0000256" key="2">
    <source>
        <dbReference type="ARBA" id="ARBA00007342"/>
    </source>
</evidence>
<evidence type="ECO:0000256" key="5">
    <source>
        <dbReference type="ARBA" id="ARBA00022679"/>
    </source>
</evidence>
<dbReference type="PIRSF" id="PIRSF010130">
    <property type="entry name" value="PduL"/>
    <property type="match status" value="1"/>
</dbReference>
<evidence type="ECO:0000256" key="3">
    <source>
        <dbReference type="ARBA" id="ARBA00012206"/>
    </source>
</evidence>
<dbReference type="OrthoDB" id="9784365at2"/>
<comment type="cofactor">
    <cofactor evidence="1">
        <name>Zn(2+)</name>
        <dbReference type="ChEBI" id="CHEBI:29105"/>
    </cofactor>
</comment>
<evidence type="ECO:0000256" key="6">
    <source>
        <dbReference type="ARBA" id="ARBA00022723"/>
    </source>
</evidence>
<keyword evidence="8 10" id="KW-0012">Acyltransferase</keyword>
<evidence type="ECO:0000256" key="10">
    <source>
        <dbReference type="PIRNR" id="PIRNR010130"/>
    </source>
</evidence>
<evidence type="ECO:0000313" key="11">
    <source>
        <dbReference type="EMBL" id="SLM86447.1"/>
    </source>
</evidence>
<dbReference type="InterPro" id="IPR008300">
    <property type="entry name" value="PTAC"/>
</dbReference>
<keyword evidence="7" id="KW-0862">Zinc</keyword>
<reference evidence="12" key="1">
    <citation type="submission" date="2017-02" db="EMBL/GenBank/DDBJ databases">
        <authorList>
            <person name="Dridi B."/>
        </authorList>
    </citation>
    <scope>NUCLEOTIDE SEQUENCE [LARGE SCALE GENOMIC DNA]</scope>
    <source>
        <strain evidence="12">bH819</strain>
    </source>
</reference>
<dbReference type="EC" id="2.3.1.222" evidence="3 10"/>
<dbReference type="PANTHER" id="PTHR39453:SF1">
    <property type="entry name" value="PHOSPHATE PROPANOYLTRANSFERASE"/>
    <property type="match status" value="1"/>
</dbReference>
<evidence type="ECO:0000256" key="9">
    <source>
        <dbReference type="ARBA" id="ARBA00047589"/>
    </source>
</evidence>
<comment type="similarity">
    <text evidence="2 10">Belongs to the PduL family.</text>
</comment>
<dbReference type="GO" id="GO:0016747">
    <property type="term" value="F:acyltransferase activity, transferring groups other than amino-acyl groups"/>
    <property type="evidence" value="ECO:0007669"/>
    <property type="project" value="InterPro"/>
</dbReference>
<comment type="pathway">
    <text evidence="10">Polyol metabolism; 1,2-propanediol degradation.</text>
</comment>
<dbReference type="GO" id="GO:0051144">
    <property type="term" value="P:1,2-propanediol catabolic process"/>
    <property type="evidence" value="ECO:0007669"/>
    <property type="project" value="UniProtKB-UniPathway"/>
</dbReference>
<gene>
    <name evidence="11" type="ORF">FM121_10170</name>
</gene>
<protein>
    <recommendedName>
        <fullName evidence="4 10">Phosphate propanoyltransferase</fullName>
        <ecNumber evidence="3 10">2.3.1.222</ecNumber>
    </recommendedName>
</protein>
<keyword evidence="6" id="KW-0479">Metal-binding</keyword>
<dbReference type="NCBIfam" id="NF011652">
    <property type="entry name" value="PRK15070.1"/>
    <property type="match status" value="1"/>
</dbReference>
<accession>A0A1X6WQA1</accession>
<name>A0A1X6WQA1_9ENTE</name>
<evidence type="ECO:0000256" key="8">
    <source>
        <dbReference type="ARBA" id="ARBA00023315"/>
    </source>
</evidence>
<dbReference type="Pfam" id="PF06130">
    <property type="entry name" value="PTAC"/>
    <property type="match status" value="1"/>
</dbReference>
<dbReference type="RefSeq" id="WP_086952075.1">
    <property type="nucleotide sequence ID" value="NZ_FWFD01000015.1"/>
</dbReference>
<comment type="catalytic activity">
    <reaction evidence="9 10">
        <text>propanoyl-CoA + phosphate = propanoyl phosphate + CoA</text>
        <dbReference type="Rhea" id="RHEA:28046"/>
        <dbReference type="ChEBI" id="CHEBI:43474"/>
        <dbReference type="ChEBI" id="CHEBI:57287"/>
        <dbReference type="ChEBI" id="CHEBI:57392"/>
        <dbReference type="ChEBI" id="CHEBI:58933"/>
        <dbReference type="EC" id="2.3.1.222"/>
    </reaction>
</comment>
<evidence type="ECO:0000256" key="4">
    <source>
        <dbReference type="ARBA" id="ARBA00020837"/>
    </source>
</evidence>
<dbReference type="EMBL" id="FWFD01000015">
    <property type="protein sequence ID" value="SLM86447.1"/>
    <property type="molecule type" value="Genomic_DNA"/>
</dbReference>